<dbReference type="Pfam" id="PF08241">
    <property type="entry name" value="Methyltransf_11"/>
    <property type="match status" value="1"/>
</dbReference>
<dbReference type="Proteomes" id="UP000219215">
    <property type="component" value="Plasmid paDPRO"/>
</dbReference>
<dbReference type="InterPro" id="IPR029044">
    <property type="entry name" value="Nucleotide-diphossugar_trans"/>
</dbReference>
<dbReference type="CDD" id="cd03801">
    <property type="entry name" value="GT4_PimA-like"/>
    <property type="match status" value="1"/>
</dbReference>
<feature type="domain" description="Glycosyltransferase 2-like" evidence="1">
    <location>
        <begin position="601"/>
        <end position="768"/>
    </location>
</feature>
<sequence>MDDSFHNIPIRIKSCMSKMMIKDIILPTKEAAECTGERFVFHESVSLEMTCEHIHRYMFAALHVEGKKVLDVASGEGYGSHILSQVAESVAGVDIDTASVQAAREKYQAGNLSFVEADCKAMPFEDSRFDVVVSFETIEHIVECESFVAEVKRVLCDDGLFICSSPNKEEYGKNIPHPNEFHLRELTQDEFVSLIDDEFNHTKVLGQSFFIGSAMSVLDSMKASNLAYFRDTGSGAIASDSVMSAPVYTVVLASNALLPEVPENFYEGNYPRTLLSSLQGGIQERDAAFVREQARLEGELAERDKVLVAEQARLEGELAERDKVLVAEQARLEGELAERDKVLVAEQARLEGELAERDKVLVAEQARLEGGLAERDKVLVAEQARLEGELAERDKVLVAEQARLEGELAERDKVLVAEQARLEGELAERDKVLVAEQARLEGELAERDKVLVAEMERMQTELTALHTQNSELQKKNESSAFGQDEVIRERDRFKLYFEQQVEYSEMLKQSLSYLRHMLTVMAGDTVHVRNSLRWKIGTAIIRFLDATQLQFKSPSRLDRMDRTIAEFRTWESNYDRCERRSESIDACDVQCFELWDKPVVSVIIPVYNQYEYTRNCITSIVKSSIKVPYEIIVADDLSTDETLNLSEEFPFVSVVRNDENLGFLKNCNNAATHAEGDYLLFLNNDTQVMDGWLESLYQTMDADLAIAICGSKLVFPDGTLQEAGGILWRDGSAWNYGRGGDPEASQFNYVKEVDYISGASIMVRRLFWDEVGGFDERYVPAYCEDSDLAFEARKHGYKVVYQPKSVVVHFEGKSHGTDETAGLKAYQVTNNEKLVEKWRDVLERDHLPNGQDPVAARERSIGRKRVLYVDHYVPHFDQDAGSKTAFHYLKLLRESGMAVTFLGDNFARLEPYTEVLQQLGIEVLYGVDWFENWEQWFADNSHLFTHVFLNRPHVALKYVEAIRKYSDCKIVYYGHDLHFLREERRALQAEESPDNKEIQKIKEMELSICSQVDVCYYPSDVEVKVIQKELPEVLAKSVPAYIYDTPGGGGKPIQERKGILFVGGFGHPPNIQAVQYFLDDILPHIEASGEDIPFYIVGSKTPDWLNRIGKPNVHVKGFVSEEELVELYGMCRLVVAPLLYGAGVKGKVVEALYYGVPVVTTSIGAEGLCATEAVIVADGDKGFADKIVELHEDLHRIEKLSEGAHQFVQKYFTSKSVWQVLGEDFNI</sequence>
<accession>A0A2C8FEQ8</accession>
<dbReference type="SUPFAM" id="SSF53448">
    <property type="entry name" value="Nucleotide-diphospho-sugar transferases"/>
    <property type="match status" value="1"/>
</dbReference>
<protein>
    <submittedName>
        <fullName evidence="3">Putative S-adenosylmethionine-dependent methyltransferase</fullName>
        <ecNumber evidence="3">2.1.1.-</ecNumber>
    </submittedName>
</protein>
<organism evidence="3 4">
    <name type="scientific">Pseudodesulfovibrio profundus</name>
    <dbReference type="NCBI Taxonomy" id="57320"/>
    <lineage>
        <taxon>Bacteria</taxon>
        <taxon>Pseudomonadati</taxon>
        <taxon>Thermodesulfobacteriota</taxon>
        <taxon>Desulfovibrionia</taxon>
        <taxon>Desulfovibrionales</taxon>
        <taxon>Desulfovibrionaceae</taxon>
    </lineage>
</organism>
<dbReference type="SUPFAM" id="SSF53335">
    <property type="entry name" value="S-adenosyl-L-methionine-dependent methyltransferases"/>
    <property type="match status" value="1"/>
</dbReference>
<keyword evidence="3" id="KW-0808">Transferase</keyword>
<dbReference type="CDD" id="cd02440">
    <property type="entry name" value="AdoMet_MTases"/>
    <property type="match status" value="1"/>
</dbReference>
<keyword evidence="3" id="KW-0489">Methyltransferase</keyword>
<evidence type="ECO:0000259" key="2">
    <source>
        <dbReference type="Pfam" id="PF08241"/>
    </source>
</evidence>
<dbReference type="AlphaFoldDB" id="A0A2C8FEQ8"/>
<dbReference type="CDD" id="cd04186">
    <property type="entry name" value="GT_2_like_c"/>
    <property type="match status" value="1"/>
</dbReference>
<dbReference type="Pfam" id="PF13692">
    <property type="entry name" value="Glyco_trans_1_4"/>
    <property type="match status" value="1"/>
</dbReference>
<dbReference type="Gene3D" id="3.40.50.2000">
    <property type="entry name" value="Glycogen Phosphorylase B"/>
    <property type="match status" value="1"/>
</dbReference>
<dbReference type="InterPro" id="IPR013216">
    <property type="entry name" value="Methyltransf_11"/>
</dbReference>
<dbReference type="InterPro" id="IPR029063">
    <property type="entry name" value="SAM-dependent_MTases_sf"/>
</dbReference>
<gene>
    <name evidence="3" type="ORF">DPRO_PA0007</name>
</gene>
<name>A0A2C8FEQ8_9BACT</name>
<dbReference type="EC" id="2.1.1.-" evidence="3"/>
<dbReference type="InterPro" id="IPR001173">
    <property type="entry name" value="Glyco_trans_2-like"/>
</dbReference>
<dbReference type="GO" id="GO:0008757">
    <property type="term" value="F:S-adenosylmethionine-dependent methyltransferase activity"/>
    <property type="evidence" value="ECO:0007669"/>
    <property type="project" value="InterPro"/>
</dbReference>
<reference evidence="4" key="1">
    <citation type="submission" date="2017-09" db="EMBL/GenBank/DDBJ databases">
        <authorList>
            <person name="Regsiter A."/>
            <person name="William W."/>
        </authorList>
    </citation>
    <scope>NUCLEOTIDE SEQUENCE [LARGE SCALE GENOMIC DNA]</scope>
    <source>
        <strain evidence="4">500-1</strain>
        <plasmid evidence="4">padpro</plasmid>
    </source>
</reference>
<keyword evidence="3" id="KW-0614">Plasmid</keyword>
<dbReference type="GO" id="GO:0032259">
    <property type="term" value="P:methylation"/>
    <property type="evidence" value="ECO:0007669"/>
    <property type="project" value="UniProtKB-KW"/>
</dbReference>
<dbReference type="SUPFAM" id="SSF53756">
    <property type="entry name" value="UDP-Glycosyltransferase/glycogen phosphorylase"/>
    <property type="match status" value="1"/>
</dbReference>
<dbReference type="Gene3D" id="3.90.550.10">
    <property type="entry name" value="Spore Coat Polysaccharide Biosynthesis Protein SpsA, Chain A"/>
    <property type="match status" value="1"/>
</dbReference>
<geneLocation type="plasmid" evidence="4">
    <name>padpro</name>
</geneLocation>
<dbReference type="KEGG" id="pprf:DPRO_PA0007"/>
<evidence type="ECO:0000259" key="1">
    <source>
        <dbReference type="Pfam" id="PF00535"/>
    </source>
</evidence>
<dbReference type="PANTHER" id="PTHR43179:SF7">
    <property type="entry name" value="RHAMNOSYLTRANSFERASE WBBL"/>
    <property type="match status" value="1"/>
</dbReference>
<dbReference type="EMBL" id="LT907976">
    <property type="protein sequence ID" value="SOB62131.1"/>
    <property type="molecule type" value="Genomic_DNA"/>
</dbReference>
<dbReference type="Gene3D" id="3.40.50.150">
    <property type="entry name" value="Vaccinia Virus protein VP39"/>
    <property type="match status" value="1"/>
</dbReference>
<feature type="domain" description="Methyltransferase type 11" evidence="2">
    <location>
        <begin position="70"/>
        <end position="163"/>
    </location>
</feature>
<evidence type="ECO:0000313" key="3">
    <source>
        <dbReference type="EMBL" id="SOB62131.1"/>
    </source>
</evidence>
<evidence type="ECO:0000313" key="4">
    <source>
        <dbReference type="Proteomes" id="UP000219215"/>
    </source>
</evidence>
<keyword evidence="4" id="KW-1185">Reference proteome</keyword>
<dbReference type="PANTHER" id="PTHR43179">
    <property type="entry name" value="RHAMNOSYLTRANSFERASE WBBL"/>
    <property type="match status" value="1"/>
</dbReference>
<proteinExistence type="predicted"/>
<dbReference type="Pfam" id="PF00535">
    <property type="entry name" value="Glycos_transf_2"/>
    <property type="match status" value="1"/>
</dbReference>